<keyword evidence="1" id="KW-1133">Transmembrane helix</keyword>
<accession>A0A395M0Q0</accession>
<comment type="caution">
    <text evidence="2">The sequence shown here is derived from an EMBL/GenBank/DDBJ whole genome shotgun (WGS) entry which is preliminary data.</text>
</comment>
<gene>
    <name evidence="2" type="ORF">D0433_06330</name>
</gene>
<dbReference type="Proteomes" id="UP000266389">
    <property type="component" value="Unassembled WGS sequence"/>
</dbReference>
<dbReference type="EMBL" id="PHFL01000040">
    <property type="protein sequence ID" value="RFM24337.1"/>
    <property type="molecule type" value="Genomic_DNA"/>
</dbReference>
<name>A0A395M0Q0_9BACT</name>
<dbReference type="Pfam" id="PF12732">
    <property type="entry name" value="YtxH"/>
    <property type="match status" value="1"/>
</dbReference>
<evidence type="ECO:0000313" key="3">
    <source>
        <dbReference type="Proteomes" id="UP000266389"/>
    </source>
</evidence>
<organism evidence="2 3">
    <name type="scientific">Candidatus Thermochlorobacter aerophilus</name>
    <dbReference type="NCBI Taxonomy" id="1868324"/>
    <lineage>
        <taxon>Bacteria</taxon>
        <taxon>Pseudomonadati</taxon>
        <taxon>Chlorobiota</taxon>
        <taxon>Chlorobiia</taxon>
        <taxon>Chlorobiales</taxon>
        <taxon>Candidatus Thermochlorobacteriaceae</taxon>
        <taxon>Candidatus Thermochlorobacter</taxon>
    </lineage>
</organism>
<evidence type="ECO:0000256" key="1">
    <source>
        <dbReference type="SAM" id="Phobius"/>
    </source>
</evidence>
<feature type="transmembrane region" description="Helical" evidence="1">
    <location>
        <begin position="6"/>
        <end position="25"/>
    </location>
</feature>
<dbReference type="AlphaFoldDB" id="A0A395M0Q0"/>
<dbReference type="InterPro" id="IPR024623">
    <property type="entry name" value="YtxH"/>
</dbReference>
<keyword evidence="1" id="KW-0472">Membrane</keyword>
<keyword evidence="1" id="KW-0812">Transmembrane</keyword>
<reference evidence="2 3" key="1">
    <citation type="journal article" date="2011" name="ISME J.">
        <title>Community ecology of hot spring cyanobacterial mats: predominant populations and their functional potential.</title>
        <authorList>
            <person name="Klatt C.G."/>
            <person name="Wood J.M."/>
            <person name="Rusch D.B."/>
            <person name="Bateson M.M."/>
            <person name="Hamamura N."/>
            <person name="Heidelberg J.F."/>
            <person name="Grossman A.R."/>
            <person name="Bhaya D."/>
            <person name="Cohan F.M."/>
            <person name="Kuhl M."/>
            <person name="Bryant D.A."/>
            <person name="Ward D.M."/>
        </authorList>
    </citation>
    <scope>NUCLEOTIDE SEQUENCE [LARGE SCALE GENOMIC DNA]</scope>
    <source>
        <strain evidence="2">OS</strain>
    </source>
</reference>
<evidence type="ECO:0000313" key="2">
    <source>
        <dbReference type="EMBL" id="RFM24337.1"/>
    </source>
</evidence>
<sequence length="70" mass="7806">MTRGQGIAIGVFSFLAGVAVGMLFAPKSGKELRKELKEKIENATDLYGNINFSNLTEEEVDRELTQKNMR</sequence>
<proteinExistence type="predicted"/>
<protein>
    <submittedName>
        <fullName evidence="2">YtxH domain-containing protein</fullName>
    </submittedName>
</protein>